<accession>A0A075AT21</accession>
<dbReference type="EMBL" id="KE561058">
    <property type="protein sequence ID" value="EPZ33431.1"/>
    <property type="molecule type" value="Genomic_DNA"/>
</dbReference>
<dbReference type="Proteomes" id="UP000030755">
    <property type="component" value="Unassembled WGS sequence"/>
</dbReference>
<gene>
    <name evidence="1" type="ORF">O9G_005428</name>
</gene>
<evidence type="ECO:0000313" key="2">
    <source>
        <dbReference type="Proteomes" id="UP000030755"/>
    </source>
</evidence>
<reference evidence="1 2" key="1">
    <citation type="journal article" date="2013" name="Curr. Biol.">
        <title>Shared signatures of parasitism and phylogenomics unite Cryptomycota and microsporidia.</title>
        <authorList>
            <person name="James T.Y."/>
            <person name="Pelin A."/>
            <person name="Bonen L."/>
            <person name="Ahrendt S."/>
            <person name="Sain D."/>
            <person name="Corradi N."/>
            <person name="Stajich J.E."/>
        </authorList>
    </citation>
    <scope>NUCLEOTIDE SEQUENCE [LARGE SCALE GENOMIC DNA]</scope>
    <source>
        <strain evidence="1 2">CSF55</strain>
    </source>
</reference>
<organism evidence="1 2">
    <name type="scientific">Rozella allomycis (strain CSF55)</name>
    <dbReference type="NCBI Taxonomy" id="988480"/>
    <lineage>
        <taxon>Eukaryota</taxon>
        <taxon>Fungi</taxon>
        <taxon>Fungi incertae sedis</taxon>
        <taxon>Cryptomycota</taxon>
        <taxon>Cryptomycota incertae sedis</taxon>
        <taxon>Rozella</taxon>
    </lineage>
</organism>
<dbReference type="AlphaFoldDB" id="A0A075AT21"/>
<sequence>MPLVSISNSSSESDYKNYLKTLITEHSKGSENSGLKTLCKASDRSSIKSDKSVYPQSNEYLASVVSEQHGPKSSRPSLLLNKESASLESCQRSVDLESLKKKLGTIILSLVVSCVSVFDEADVFFGHDRELVLTSKFIPHKPLGPATGQRYE</sequence>
<keyword evidence="2" id="KW-1185">Reference proteome</keyword>
<proteinExistence type="predicted"/>
<dbReference type="HOGENOM" id="CLU_1723390_0_0_1"/>
<evidence type="ECO:0000313" key="1">
    <source>
        <dbReference type="EMBL" id="EPZ33431.1"/>
    </source>
</evidence>
<name>A0A075AT21_ROZAC</name>
<protein>
    <submittedName>
        <fullName evidence="1">Uncharacterized protein</fullName>
    </submittedName>
</protein>